<sequence length="164" mass="18203">MYQPLMLESVGCSSRVEQLPAIPFALSSRLWVRELVGFPSPKSSPKRMVVWVWSSLAEALLHIPFSPTHIQASSLSLQHPKHPGTPTSPFAYPRGHPSPASPPFAFPLLRTPRSPRRSLLCYSVALASPHSGSSLLNQWVLSERSHGWEHHLPTPRSEAMITCK</sequence>
<dbReference type="AlphaFoldDB" id="A0A4Y7SW73"/>
<proteinExistence type="predicted"/>
<protein>
    <submittedName>
        <fullName evidence="1">Uncharacterized protein</fullName>
    </submittedName>
</protein>
<dbReference type="EMBL" id="QPFP01000053">
    <property type="protein sequence ID" value="TEB25874.1"/>
    <property type="molecule type" value="Genomic_DNA"/>
</dbReference>
<keyword evidence="2" id="KW-1185">Reference proteome</keyword>
<evidence type="ECO:0000313" key="1">
    <source>
        <dbReference type="EMBL" id="TEB25874.1"/>
    </source>
</evidence>
<comment type="caution">
    <text evidence="1">The sequence shown here is derived from an EMBL/GenBank/DDBJ whole genome shotgun (WGS) entry which is preliminary data.</text>
</comment>
<organism evidence="1 2">
    <name type="scientific">Coprinellus micaceus</name>
    <name type="common">Glistening ink-cap mushroom</name>
    <name type="synonym">Coprinus micaceus</name>
    <dbReference type="NCBI Taxonomy" id="71717"/>
    <lineage>
        <taxon>Eukaryota</taxon>
        <taxon>Fungi</taxon>
        <taxon>Dikarya</taxon>
        <taxon>Basidiomycota</taxon>
        <taxon>Agaricomycotina</taxon>
        <taxon>Agaricomycetes</taxon>
        <taxon>Agaricomycetidae</taxon>
        <taxon>Agaricales</taxon>
        <taxon>Agaricineae</taxon>
        <taxon>Psathyrellaceae</taxon>
        <taxon>Coprinellus</taxon>
    </lineage>
</organism>
<gene>
    <name evidence="1" type="ORF">FA13DRAFT_1133146</name>
</gene>
<name>A0A4Y7SW73_COPMI</name>
<accession>A0A4Y7SW73</accession>
<evidence type="ECO:0000313" key="2">
    <source>
        <dbReference type="Proteomes" id="UP000298030"/>
    </source>
</evidence>
<dbReference type="Proteomes" id="UP000298030">
    <property type="component" value="Unassembled WGS sequence"/>
</dbReference>
<reference evidence="1 2" key="1">
    <citation type="journal article" date="2019" name="Nat. Ecol. Evol.">
        <title>Megaphylogeny resolves global patterns of mushroom evolution.</title>
        <authorList>
            <person name="Varga T."/>
            <person name="Krizsan K."/>
            <person name="Foldi C."/>
            <person name="Dima B."/>
            <person name="Sanchez-Garcia M."/>
            <person name="Sanchez-Ramirez S."/>
            <person name="Szollosi G.J."/>
            <person name="Szarkandi J.G."/>
            <person name="Papp V."/>
            <person name="Albert L."/>
            <person name="Andreopoulos W."/>
            <person name="Angelini C."/>
            <person name="Antonin V."/>
            <person name="Barry K.W."/>
            <person name="Bougher N.L."/>
            <person name="Buchanan P."/>
            <person name="Buyck B."/>
            <person name="Bense V."/>
            <person name="Catcheside P."/>
            <person name="Chovatia M."/>
            <person name="Cooper J."/>
            <person name="Damon W."/>
            <person name="Desjardin D."/>
            <person name="Finy P."/>
            <person name="Geml J."/>
            <person name="Haridas S."/>
            <person name="Hughes K."/>
            <person name="Justo A."/>
            <person name="Karasinski D."/>
            <person name="Kautmanova I."/>
            <person name="Kiss B."/>
            <person name="Kocsube S."/>
            <person name="Kotiranta H."/>
            <person name="LaButti K.M."/>
            <person name="Lechner B.E."/>
            <person name="Liimatainen K."/>
            <person name="Lipzen A."/>
            <person name="Lukacs Z."/>
            <person name="Mihaltcheva S."/>
            <person name="Morgado L.N."/>
            <person name="Niskanen T."/>
            <person name="Noordeloos M.E."/>
            <person name="Ohm R.A."/>
            <person name="Ortiz-Santana B."/>
            <person name="Ovrebo C."/>
            <person name="Racz N."/>
            <person name="Riley R."/>
            <person name="Savchenko A."/>
            <person name="Shiryaev A."/>
            <person name="Soop K."/>
            <person name="Spirin V."/>
            <person name="Szebenyi C."/>
            <person name="Tomsovsky M."/>
            <person name="Tulloss R.E."/>
            <person name="Uehling J."/>
            <person name="Grigoriev I.V."/>
            <person name="Vagvolgyi C."/>
            <person name="Papp T."/>
            <person name="Martin F.M."/>
            <person name="Miettinen O."/>
            <person name="Hibbett D.S."/>
            <person name="Nagy L.G."/>
        </authorList>
    </citation>
    <scope>NUCLEOTIDE SEQUENCE [LARGE SCALE GENOMIC DNA]</scope>
    <source>
        <strain evidence="1 2">FP101781</strain>
    </source>
</reference>